<dbReference type="EMBL" id="MUJZ01012941">
    <property type="protein sequence ID" value="OTF81561.1"/>
    <property type="molecule type" value="Genomic_DNA"/>
</dbReference>
<dbReference type="OrthoDB" id="3329at2759"/>
<dbReference type="Pfam" id="PF13932">
    <property type="entry name" value="SAM_GIDA_C"/>
    <property type="match status" value="1"/>
</dbReference>
<dbReference type="InterPro" id="IPR047001">
    <property type="entry name" value="MnmG_C_subdom"/>
</dbReference>
<comment type="cofactor">
    <cofactor evidence="1">
        <name>FAD</name>
        <dbReference type="ChEBI" id="CHEBI:57692"/>
    </cofactor>
</comment>
<evidence type="ECO:0000313" key="7">
    <source>
        <dbReference type="Proteomes" id="UP000194236"/>
    </source>
</evidence>
<dbReference type="AlphaFoldDB" id="A0A1Y3BKP8"/>
<keyword evidence="7" id="KW-1185">Reference proteome</keyword>
<reference evidence="6 7" key="1">
    <citation type="submission" date="2017-03" db="EMBL/GenBank/DDBJ databases">
        <title>Genome Survey of Euroglyphus maynei.</title>
        <authorList>
            <person name="Arlian L.G."/>
            <person name="Morgan M.S."/>
            <person name="Rider S.D."/>
        </authorList>
    </citation>
    <scope>NUCLEOTIDE SEQUENCE [LARGE SCALE GENOMIC DNA]</scope>
    <source>
        <strain evidence="6">Arlian Lab</strain>
        <tissue evidence="6">Whole body</tissue>
    </source>
</reference>
<dbReference type="InterPro" id="IPR026904">
    <property type="entry name" value="MnmG_C"/>
</dbReference>
<dbReference type="Gene3D" id="3.50.50.60">
    <property type="entry name" value="FAD/NAD(P)-binding domain"/>
    <property type="match status" value="1"/>
</dbReference>
<dbReference type="GO" id="GO:0070899">
    <property type="term" value="P:mitochondrial tRNA wobble uridine modification"/>
    <property type="evidence" value="ECO:0007669"/>
    <property type="project" value="UniProtKB-ARBA"/>
</dbReference>
<dbReference type="SMART" id="SM01228">
    <property type="entry name" value="GIDA_assoc_3"/>
    <property type="match status" value="1"/>
</dbReference>
<organism evidence="6 7">
    <name type="scientific">Euroglyphus maynei</name>
    <name type="common">Mayne's house dust mite</name>
    <dbReference type="NCBI Taxonomy" id="6958"/>
    <lineage>
        <taxon>Eukaryota</taxon>
        <taxon>Metazoa</taxon>
        <taxon>Ecdysozoa</taxon>
        <taxon>Arthropoda</taxon>
        <taxon>Chelicerata</taxon>
        <taxon>Arachnida</taxon>
        <taxon>Acari</taxon>
        <taxon>Acariformes</taxon>
        <taxon>Sarcoptiformes</taxon>
        <taxon>Astigmata</taxon>
        <taxon>Psoroptidia</taxon>
        <taxon>Analgoidea</taxon>
        <taxon>Pyroglyphidae</taxon>
        <taxon>Pyroglyphinae</taxon>
        <taxon>Euroglyphus</taxon>
    </lineage>
</organism>
<evidence type="ECO:0000256" key="3">
    <source>
        <dbReference type="ARBA" id="ARBA00022630"/>
    </source>
</evidence>
<feature type="domain" description="tRNA uridine 5-carboxymethylaminomethyl modification enzyme C-terminal subdomain" evidence="5">
    <location>
        <begin position="299"/>
        <end position="371"/>
    </location>
</feature>
<keyword evidence="4" id="KW-0274">FAD</keyword>
<accession>A0A1Y3BKP8</accession>
<evidence type="ECO:0000256" key="4">
    <source>
        <dbReference type="ARBA" id="ARBA00022827"/>
    </source>
</evidence>
<evidence type="ECO:0000313" key="6">
    <source>
        <dbReference type="EMBL" id="OTF81561.1"/>
    </source>
</evidence>
<keyword evidence="3" id="KW-0285">Flavoprotein</keyword>
<gene>
    <name evidence="6" type="ORF">BLA29_005369</name>
</gene>
<sequence>RKNIHLNRHVREEVCGPRYCPSIESKILKFTNRPHQIWLEPEGLDTNVIYPNGISCTLPEDAQRNLINSIEGLQNATMLRPGYGVEYDYVDPRQIRPSLETKKVANLFLAGQINGTTGYEEAASQGIIAGINAALKANRTNNPDQNLPTEFIVNRTEAYIGVLIDDLTSLGTNEPYRMFTSRAEFRLYLRPDNADIRLTERGYHIGCVTRNRYEKFLQTRDVLENAKQFLQSHRYSMVRWAKILNLNDNQTNSGKVKDGLDMLSISNLCNFEQFYNAFPEELFQINCDPLLVQRITSEAFYRRDIIEQQCLMETVRKEESTPIMENIDYHDERLNLSAEVQEILSEYRPTTIGAATRIPGVTPAAIVQILFFLRRHQQENYLQSFNHDVVV</sequence>
<dbReference type="InterPro" id="IPR040131">
    <property type="entry name" value="MnmG_N"/>
</dbReference>
<dbReference type="InterPro" id="IPR044920">
    <property type="entry name" value="MnmG_C_subdom_sf"/>
</dbReference>
<dbReference type="GO" id="GO:0030488">
    <property type="term" value="P:tRNA methylation"/>
    <property type="evidence" value="ECO:0007669"/>
    <property type="project" value="TreeGrafter"/>
</dbReference>
<dbReference type="PANTHER" id="PTHR11806:SF0">
    <property type="entry name" value="PROTEIN MTO1 HOMOLOG, MITOCHONDRIAL"/>
    <property type="match status" value="1"/>
</dbReference>
<proteinExistence type="inferred from homology"/>
<dbReference type="InterPro" id="IPR036188">
    <property type="entry name" value="FAD/NAD-bd_sf"/>
</dbReference>
<evidence type="ECO:0000256" key="1">
    <source>
        <dbReference type="ARBA" id="ARBA00001974"/>
    </source>
</evidence>
<evidence type="ECO:0000259" key="5">
    <source>
        <dbReference type="SMART" id="SM01228"/>
    </source>
</evidence>
<dbReference type="FunFam" id="3.50.50.60:FF:000002">
    <property type="entry name" value="tRNA uridine 5-carboxymethylaminomethyl modification enzyme MnmG"/>
    <property type="match status" value="1"/>
</dbReference>
<dbReference type="FunFam" id="1.10.150.570:FF:000001">
    <property type="entry name" value="tRNA uridine 5-carboxymethylaminomethyl modification enzyme MnmG"/>
    <property type="match status" value="1"/>
</dbReference>
<comment type="similarity">
    <text evidence="2">Belongs to the MnmG family.</text>
</comment>
<dbReference type="GO" id="GO:0050660">
    <property type="term" value="F:flavin adenine dinucleotide binding"/>
    <property type="evidence" value="ECO:0007669"/>
    <property type="project" value="InterPro"/>
</dbReference>
<protein>
    <submittedName>
        <fullName evidence="6">Glucose inhibited division protein A-like protein</fullName>
    </submittedName>
</protein>
<dbReference type="GO" id="GO:0005829">
    <property type="term" value="C:cytosol"/>
    <property type="evidence" value="ECO:0007669"/>
    <property type="project" value="TreeGrafter"/>
</dbReference>
<dbReference type="PROSITE" id="PS01281">
    <property type="entry name" value="GIDA_2"/>
    <property type="match status" value="1"/>
</dbReference>
<dbReference type="SUPFAM" id="SSF51905">
    <property type="entry name" value="FAD/NAD(P)-binding domain"/>
    <property type="match status" value="1"/>
</dbReference>
<name>A0A1Y3BKP8_EURMA</name>
<dbReference type="PROSITE" id="PS01280">
    <property type="entry name" value="GIDA_1"/>
    <property type="match status" value="1"/>
</dbReference>
<dbReference type="InterPro" id="IPR049312">
    <property type="entry name" value="GIDA_C_N"/>
</dbReference>
<dbReference type="InterPro" id="IPR020595">
    <property type="entry name" value="MnmG-rel_CS"/>
</dbReference>
<dbReference type="InterPro" id="IPR002218">
    <property type="entry name" value="MnmG-rel"/>
</dbReference>
<dbReference type="Pfam" id="PF21680">
    <property type="entry name" value="GIDA_C_1st"/>
    <property type="match status" value="1"/>
</dbReference>
<evidence type="ECO:0000256" key="2">
    <source>
        <dbReference type="ARBA" id="ARBA00007653"/>
    </source>
</evidence>
<dbReference type="GO" id="GO:0005739">
    <property type="term" value="C:mitochondrion"/>
    <property type="evidence" value="ECO:0007669"/>
    <property type="project" value="GOC"/>
</dbReference>
<comment type="caution">
    <text evidence="6">The sequence shown here is derived from an EMBL/GenBank/DDBJ whole genome shotgun (WGS) entry which is preliminary data.</text>
</comment>
<dbReference type="Gene3D" id="1.10.150.570">
    <property type="entry name" value="GidA associated domain, C-terminal subdomain"/>
    <property type="match status" value="1"/>
</dbReference>
<feature type="non-terminal residue" evidence="6">
    <location>
        <position position="1"/>
    </location>
</feature>
<dbReference type="Proteomes" id="UP000194236">
    <property type="component" value="Unassembled WGS sequence"/>
</dbReference>
<dbReference type="Pfam" id="PF01134">
    <property type="entry name" value="GIDA"/>
    <property type="match status" value="1"/>
</dbReference>
<dbReference type="PANTHER" id="PTHR11806">
    <property type="entry name" value="GLUCOSE INHIBITED DIVISION PROTEIN A"/>
    <property type="match status" value="1"/>
</dbReference>